<gene>
    <name evidence="2" type="ORF">CC78DRAFT_178962</name>
</gene>
<evidence type="ECO:0000313" key="3">
    <source>
        <dbReference type="Proteomes" id="UP000800093"/>
    </source>
</evidence>
<keyword evidence="3" id="KW-1185">Reference proteome</keyword>
<feature type="compositionally biased region" description="Basic and acidic residues" evidence="1">
    <location>
        <begin position="97"/>
        <end position="111"/>
    </location>
</feature>
<dbReference type="OrthoDB" id="2788868at2759"/>
<feature type="region of interest" description="Disordered" evidence="1">
    <location>
        <begin position="1"/>
        <end position="20"/>
    </location>
</feature>
<proteinExistence type="predicted"/>
<dbReference type="AlphaFoldDB" id="A0A9P4JVN1"/>
<comment type="caution">
    <text evidence="2">The sequence shown here is derived from an EMBL/GenBank/DDBJ whole genome shotgun (WGS) entry which is preliminary data.</text>
</comment>
<accession>A0A9P4JVN1</accession>
<reference evidence="3" key="1">
    <citation type="journal article" date="2020" name="Stud. Mycol.">
        <title>101 Dothideomycetes genomes: A test case for predicting lifestyles and emergence of pathogens.</title>
        <authorList>
            <person name="Haridas S."/>
            <person name="Albert R."/>
            <person name="Binder M."/>
            <person name="Bloem J."/>
            <person name="LaButti K."/>
            <person name="Salamov A."/>
            <person name="Andreopoulos B."/>
            <person name="Baker S."/>
            <person name="Barry K."/>
            <person name="Bills G."/>
            <person name="Bluhm B."/>
            <person name="Cannon C."/>
            <person name="Castanera R."/>
            <person name="Culley D."/>
            <person name="Daum C."/>
            <person name="Ezra D."/>
            <person name="Gonzalez J."/>
            <person name="Henrissat B."/>
            <person name="Kuo A."/>
            <person name="Liang C."/>
            <person name="Lipzen A."/>
            <person name="Lutzoni F."/>
            <person name="Magnuson J."/>
            <person name="Mondo S."/>
            <person name="Nolan M."/>
            <person name="Ohm R."/>
            <person name="Pangilinan J."/>
            <person name="Park H.-J."/>
            <person name="Ramirez L."/>
            <person name="Alfaro M."/>
            <person name="Sun H."/>
            <person name="Tritt A."/>
            <person name="Yoshinaga Y."/>
            <person name="Zwiers L.-H."/>
            <person name="Turgeon B."/>
            <person name="Goodwin S."/>
            <person name="Spatafora J."/>
            <person name="Crous P."/>
            <person name="Grigoriev I."/>
        </authorList>
    </citation>
    <scope>NUCLEOTIDE SEQUENCE [LARGE SCALE GENOMIC DNA]</scope>
    <source>
        <strain evidence="3">CBS 304.66</strain>
    </source>
</reference>
<evidence type="ECO:0000313" key="2">
    <source>
        <dbReference type="EMBL" id="KAF2257782.1"/>
    </source>
</evidence>
<organism evidence="2 3">
    <name type="scientific">Lojkania enalia</name>
    <dbReference type="NCBI Taxonomy" id="147567"/>
    <lineage>
        <taxon>Eukaryota</taxon>
        <taxon>Fungi</taxon>
        <taxon>Dikarya</taxon>
        <taxon>Ascomycota</taxon>
        <taxon>Pezizomycotina</taxon>
        <taxon>Dothideomycetes</taxon>
        <taxon>Pleosporomycetidae</taxon>
        <taxon>Pleosporales</taxon>
        <taxon>Pleosporales incertae sedis</taxon>
        <taxon>Lojkania</taxon>
    </lineage>
</organism>
<dbReference type="Proteomes" id="UP000800093">
    <property type="component" value="Unassembled WGS sequence"/>
</dbReference>
<protein>
    <submittedName>
        <fullName evidence="2">Uncharacterized protein</fullName>
    </submittedName>
</protein>
<name>A0A9P4JVN1_9PLEO</name>
<sequence length="118" mass="13313">MTDPSTEAPHNPAIPPFNPTSILHSSHEKLQYIFSNLIQQFAILGYPDVATRFLSKLNGYDYFHSQTTVLRPLWLLWSTLDYWPSGEKPRVVAEITKKRAAAESKPQDGNKKSGPTTN</sequence>
<feature type="region of interest" description="Disordered" evidence="1">
    <location>
        <begin position="97"/>
        <end position="118"/>
    </location>
</feature>
<dbReference type="EMBL" id="ML986843">
    <property type="protein sequence ID" value="KAF2257782.1"/>
    <property type="molecule type" value="Genomic_DNA"/>
</dbReference>
<evidence type="ECO:0000256" key="1">
    <source>
        <dbReference type="SAM" id="MobiDB-lite"/>
    </source>
</evidence>